<keyword evidence="5" id="KW-0238">DNA-binding</keyword>
<dbReference type="EMBL" id="JAUKUD010000003">
    <property type="protein sequence ID" value="KAK0749745.1"/>
    <property type="molecule type" value="Genomic_DNA"/>
</dbReference>
<feature type="compositionally biased region" description="Basic and acidic residues" evidence="8">
    <location>
        <begin position="977"/>
        <end position="990"/>
    </location>
</feature>
<feature type="region of interest" description="Disordered" evidence="8">
    <location>
        <begin position="1"/>
        <end position="43"/>
    </location>
</feature>
<dbReference type="Gene3D" id="4.10.240.10">
    <property type="entry name" value="Zn(2)-C6 fungal-type DNA-binding domain"/>
    <property type="match status" value="1"/>
</dbReference>
<keyword evidence="7" id="KW-0539">Nucleus</keyword>
<feature type="region of interest" description="Disordered" evidence="8">
    <location>
        <begin position="971"/>
        <end position="990"/>
    </location>
</feature>
<reference evidence="10" key="1">
    <citation type="submission" date="2023-06" db="EMBL/GenBank/DDBJ databases">
        <title>Genome-scale phylogeny and comparative genomics of the fungal order Sordariales.</title>
        <authorList>
            <consortium name="Lawrence Berkeley National Laboratory"/>
            <person name="Hensen N."/>
            <person name="Bonometti L."/>
            <person name="Westerberg I."/>
            <person name="Brannstrom I.O."/>
            <person name="Guillou S."/>
            <person name="Cros-Aarteil S."/>
            <person name="Calhoun S."/>
            <person name="Haridas S."/>
            <person name="Kuo A."/>
            <person name="Mondo S."/>
            <person name="Pangilinan J."/>
            <person name="Riley R."/>
            <person name="LaButti K."/>
            <person name="Andreopoulos B."/>
            <person name="Lipzen A."/>
            <person name="Chen C."/>
            <person name="Yanf M."/>
            <person name="Daum C."/>
            <person name="Ng V."/>
            <person name="Clum A."/>
            <person name="Steindorff A."/>
            <person name="Ohm R."/>
            <person name="Martin F."/>
            <person name="Silar P."/>
            <person name="Natvig D."/>
            <person name="Lalanne C."/>
            <person name="Gautier V."/>
            <person name="Ament-velasquez S.L."/>
            <person name="Kruys A."/>
            <person name="Hutchinson M.I."/>
            <person name="Powell A.J."/>
            <person name="Barry K."/>
            <person name="Miller A.N."/>
            <person name="Grigoriev I.V."/>
            <person name="Debuchy R."/>
            <person name="Gladieux P."/>
            <person name="Thoren M.H."/>
            <person name="Johannesson H."/>
        </authorList>
    </citation>
    <scope>NUCLEOTIDE SEQUENCE</scope>
    <source>
        <strain evidence="10">SMH3187-1</strain>
    </source>
</reference>
<dbReference type="GO" id="GO:0006351">
    <property type="term" value="P:DNA-templated transcription"/>
    <property type="evidence" value="ECO:0007669"/>
    <property type="project" value="InterPro"/>
</dbReference>
<dbReference type="InterPro" id="IPR007219">
    <property type="entry name" value="XnlR_reg_dom"/>
</dbReference>
<feature type="compositionally biased region" description="Basic residues" evidence="8">
    <location>
        <begin position="1"/>
        <end position="12"/>
    </location>
</feature>
<keyword evidence="2" id="KW-0479">Metal-binding</keyword>
<keyword evidence="6" id="KW-0804">Transcription</keyword>
<dbReference type="GO" id="GO:0000981">
    <property type="term" value="F:DNA-binding transcription factor activity, RNA polymerase II-specific"/>
    <property type="evidence" value="ECO:0007669"/>
    <property type="project" value="InterPro"/>
</dbReference>
<sequence>MTSTHASRRKRRSPSEEDGSQDYDSSTPDSQRHSAKQQIRHRASVACASCRERRIRCVVPDGQAECSQCKRTGTECIIKNDDERRRPISKAYMSSLSSRIALLEGMLQERGVAPPPAVHPPKTRHEAALQGKLDGDRHRRTTTDDQTIPNALSMPVSQPPTPPASVDEDVDMRELNRERDDVDHVPSYSSRICLIEPSLLQDFEPKRDVNVRHLLHPSGRISFDQSAGRARYFGNTSNIHVYAESSCPAGFREQPAQARRSERVIRTLGSSTHDYLMSSFWDHYNSGHQIVDQATFEADRVSRDPKFYSLFLHMAVLAAGYRFADRTRDDVKKLALGTWESTLHLEAKSMLETELERPGEVPSVQALLILADLECGVGRDTQGWLYSGIANRLAFDIGLHVAYGNDMSDTERRIRRQVMLGCIMLDRQLSVFLGRPTSIKRQDIGFDFGSTDFNPLSMGSSLFPMSELDVKPTMLTDAAVYQQLLELLGIVSNITSMRADGSQVGGSDGNGYLQAVALDRELQNWYRRLPAYLSWSPMNVKTAPLSFFVLHQQFHVCMILLHRPWANYGPSPLESTNSGYMFSPASRHGNLDPFGDAPAAIANAFSSQPHNSDGSKVALARSMCTQHAIRVARIFWQHRQRFDGKKMGLMAVQHAGTAALALMGALAHRSSELDHQSNLRYLQVLSSAIYDMSQTYHPAARMYHLLKSMLVDIRKEMVTARASDANNMLQQFQANINGVNFLPQLWGAGAPSMYPSHPVAQDAAMEQAAKKRRLSEHRPSEAETPKHPFLTSHFAYPSPSASTQSQRSGNVDKVADTTPELAVLEDETFDFNFDFLNESIVDFEGMQGATTSGELQDAAASPPGTIPSLKVEPEVDAVLQLHDVEAQASSEPQPQPPPQQEDDDEVVEMTIEQWLSEPRGARAATPRPESPASDPTSVMSQLIDSTNTMGWMEQAGKIGVVEVSLRDLMEDGEDHEETSARNRELDFLSF</sequence>
<keyword evidence="3" id="KW-0862">Zinc</keyword>
<dbReference type="PROSITE" id="PS00463">
    <property type="entry name" value="ZN2_CY6_FUNGAL_1"/>
    <property type="match status" value="1"/>
</dbReference>
<evidence type="ECO:0000256" key="1">
    <source>
        <dbReference type="ARBA" id="ARBA00004123"/>
    </source>
</evidence>
<keyword evidence="11" id="KW-1185">Reference proteome</keyword>
<evidence type="ECO:0000256" key="7">
    <source>
        <dbReference type="ARBA" id="ARBA00023242"/>
    </source>
</evidence>
<accession>A0AA40K8H4</accession>
<evidence type="ECO:0000256" key="3">
    <source>
        <dbReference type="ARBA" id="ARBA00022833"/>
    </source>
</evidence>
<dbReference type="GO" id="GO:0003677">
    <property type="term" value="F:DNA binding"/>
    <property type="evidence" value="ECO:0007669"/>
    <property type="project" value="UniProtKB-KW"/>
</dbReference>
<feature type="compositionally biased region" description="Basic residues" evidence="8">
    <location>
        <begin position="33"/>
        <end position="43"/>
    </location>
</feature>
<proteinExistence type="predicted"/>
<feature type="domain" description="Zn(2)-C6 fungal-type" evidence="9">
    <location>
        <begin position="46"/>
        <end position="78"/>
    </location>
</feature>
<dbReference type="GO" id="GO:0005634">
    <property type="term" value="C:nucleus"/>
    <property type="evidence" value="ECO:0007669"/>
    <property type="project" value="UniProtKB-SubCell"/>
</dbReference>
<feature type="compositionally biased region" description="Basic and acidic residues" evidence="8">
    <location>
        <begin position="123"/>
        <end position="143"/>
    </location>
</feature>
<dbReference type="InterPro" id="IPR036864">
    <property type="entry name" value="Zn2-C6_fun-type_DNA-bd_sf"/>
</dbReference>
<dbReference type="SUPFAM" id="SSF57701">
    <property type="entry name" value="Zn2/Cys6 DNA-binding domain"/>
    <property type="match status" value="1"/>
</dbReference>
<keyword evidence="4" id="KW-0805">Transcription regulation</keyword>
<feature type="region of interest" description="Disordered" evidence="8">
    <location>
        <begin position="760"/>
        <end position="811"/>
    </location>
</feature>
<evidence type="ECO:0000256" key="2">
    <source>
        <dbReference type="ARBA" id="ARBA00022723"/>
    </source>
</evidence>
<dbReference type="SMART" id="SM00066">
    <property type="entry name" value="GAL4"/>
    <property type="match status" value="1"/>
</dbReference>
<comment type="subcellular location">
    <subcellularLocation>
        <location evidence="1">Nucleus</location>
    </subcellularLocation>
</comment>
<dbReference type="GO" id="GO:0008270">
    <property type="term" value="F:zinc ion binding"/>
    <property type="evidence" value="ECO:0007669"/>
    <property type="project" value="InterPro"/>
</dbReference>
<evidence type="ECO:0000256" key="5">
    <source>
        <dbReference type="ARBA" id="ARBA00023125"/>
    </source>
</evidence>
<feature type="region of interest" description="Disordered" evidence="8">
    <location>
        <begin position="913"/>
        <end position="943"/>
    </location>
</feature>
<feature type="compositionally biased region" description="Polar residues" evidence="8">
    <location>
        <begin position="799"/>
        <end position="809"/>
    </location>
</feature>
<dbReference type="AlphaFoldDB" id="A0AA40K8H4"/>
<evidence type="ECO:0000256" key="4">
    <source>
        <dbReference type="ARBA" id="ARBA00023015"/>
    </source>
</evidence>
<dbReference type="CDD" id="cd12148">
    <property type="entry name" value="fungal_TF_MHR"/>
    <property type="match status" value="1"/>
</dbReference>
<evidence type="ECO:0000313" key="10">
    <source>
        <dbReference type="EMBL" id="KAK0749745.1"/>
    </source>
</evidence>
<dbReference type="SMART" id="SM00906">
    <property type="entry name" value="Fungal_trans"/>
    <property type="match status" value="1"/>
</dbReference>
<feature type="compositionally biased region" description="Basic and acidic residues" evidence="8">
    <location>
        <begin position="776"/>
        <end position="786"/>
    </location>
</feature>
<dbReference type="PANTHER" id="PTHR31313:SF81">
    <property type="entry name" value="TY1 ENHANCER ACTIVATOR"/>
    <property type="match status" value="1"/>
</dbReference>
<dbReference type="Pfam" id="PF00172">
    <property type="entry name" value="Zn_clus"/>
    <property type="match status" value="1"/>
</dbReference>
<protein>
    <submittedName>
        <fullName evidence="10">Fungal-specific transcription factor domain-containing protein</fullName>
    </submittedName>
</protein>
<evidence type="ECO:0000256" key="8">
    <source>
        <dbReference type="SAM" id="MobiDB-lite"/>
    </source>
</evidence>
<gene>
    <name evidence="10" type="ORF">B0T18DRAFT_114165</name>
</gene>
<evidence type="ECO:0000256" key="6">
    <source>
        <dbReference type="ARBA" id="ARBA00023163"/>
    </source>
</evidence>
<dbReference type="Proteomes" id="UP001172155">
    <property type="component" value="Unassembled WGS sequence"/>
</dbReference>
<dbReference type="Pfam" id="PF04082">
    <property type="entry name" value="Fungal_trans"/>
    <property type="match status" value="1"/>
</dbReference>
<evidence type="ECO:0000313" key="11">
    <source>
        <dbReference type="Proteomes" id="UP001172155"/>
    </source>
</evidence>
<dbReference type="CDD" id="cd00067">
    <property type="entry name" value="GAL4"/>
    <property type="match status" value="1"/>
</dbReference>
<feature type="compositionally biased region" description="Polar residues" evidence="8">
    <location>
        <begin position="933"/>
        <end position="943"/>
    </location>
</feature>
<dbReference type="InterPro" id="IPR001138">
    <property type="entry name" value="Zn2Cys6_DnaBD"/>
</dbReference>
<evidence type="ECO:0000259" key="9">
    <source>
        <dbReference type="PROSITE" id="PS50048"/>
    </source>
</evidence>
<feature type="region of interest" description="Disordered" evidence="8">
    <location>
        <begin position="111"/>
        <end position="167"/>
    </location>
</feature>
<dbReference type="InterPro" id="IPR051615">
    <property type="entry name" value="Transcr_Regulatory_Elem"/>
</dbReference>
<name>A0AA40K8H4_9PEZI</name>
<organism evidence="10 11">
    <name type="scientific">Schizothecium vesticola</name>
    <dbReference type="NCBI Taxonomy" id="314040"/>
    <lineage>
        <taxon>Eukaryota</taxon>
        <taxon>Fungi</taxon>
        <taxon>Dikarya</taxon>
        <taxon>Ascomycota</taxon>
        <taxon>Pezizomycotina</taxon>
        <taxon>Sordariomycetes</taxon>
        <taxon>Sordariomycetidae</taxon>
        <taxon>Sordariales</taxon>
        <taxon>Schizotheciaceae</taxon>
        <taxon>Schizothecium</taxon>
    </lineage>
</organism>
<dbReference type="PROSITE" id="PS50048">
    <property type="entry name" value="ZN2_CY6_FUNGAL_2"/>
    <property type="match status" value="1"/>
</dbReference>
<dbReference type="PANTHER" id="PTHR31313">
    <property type="entry name" value="TY1 ENHANCER ACTIVATOR"/>
    <property type="match status" value="1"/>
</dbReference>
<comment type="caution">
    <text evidence="10">The sequence shown here is derived from an EMBL/GenBank/DDBJ whole genome shotgun (WGS) entry which is preliminary data.</text>
</comment>